<feature type="compositionally biased region" description="Low complexity" evidence="3">
    <location>
        <begin position="1121"/>
        <end position="1139"/>
    </location>
</feature>
<feature type="compositionally biased region" description="Polar residues" evidence="3">
    <location>
        <begin position="1253"/>
        <end position="1275"/>
    </location>
</feature>
<feature type="domain" description="Ig-like" evidence="5">
    <location>
        <begin position="13"/>
        <end position="103"/>
    </location>
</feature>
<keyword evidence="1" id="KW-0677">Repeat</keyword>
<feature type="region of interest" description="Disordered" evidence="3">
    <location>
        <begin position="1118"/>
        <end position="1139"/>
    </location>
</feature>
<feature type="compositionally biased region" description="Polar residues" evidence="3">
    <location>
        <begin position="828"/>
        <end position="837"/>
    </location>
</feature>
<organism evidence="7 8">
    <name type="scientific">Limulus polyphemus</name>
    <name type="common">Atlantic horseshoe crab</name>
    <dbReference type="NCBI Taxonomy" id="6850"/>
    <lineage>
        <taxon>Eukaryota</taxon>
        <taxon>Metazoa</taxon>
        <taxon>Ecdysozoa</taxon>
        <taxon>Arthropoda</taxon>
        <taxon>Chelicerata</taxon>
        <taxon>Merostomata</taxon>
        <taxon>Xiphosura</taxon>
        <taxon>Limulidae</taxon>
        <taxon>Limulus</taxon>
    </lineage>
</organism>
<feature type="region of interest" description="Disordered" evidence="3">
    <location>
        <begin position="824"/>
        <end position="845"/>
    </location>
</feature>
<dbReference type="InterPro" id="IPR013783">
    <property type="entry name" value="Ig-like_fold"/>
</dbReference>
<reference evidence="8" key="1">
    <citation type="submission" date="2025-08" db="UniProtKB">
        <authorList>
            <consortium name="RefSeq"/>
        </authorList>
    </citation>
    <scope>IDENTIFICATION</scope>
    <source>
        <tissue evidence="8">Muscle</tissue>
    </source>
</reference>
<gene>
    <name evidence="8" type="primary">LOC106471767</name>
</gene>
<dbReference type="InterPro" id="IPR003599">
    <property type="entry name" value="Ig_sub"/>
</dbReference>
<dbReference type="PROSITE" id="PS50853">
    <property type="entry name" value="FN3"/>
    <property type="match status" value="2"/>
</dbReference>
<dbReference type="SUPFAM" id="SSF49265">
    <property type="entry name" value="Fibronectin type III"/>
    <property type="match status" value="2"/>
</dbReference>
<dbReference type="PANTHER" id="PTHR10075">
    <property type="entry name" value="BASIGIN RELATED"/>
    <property type="match status" value="1"/>
</dbReference>
<dbReference type="SMART" id="SM00408">
    <property type="entry name" value="IGc2"/>
    <property type="match status" value="4"/>
</dbReference>
<keyword evidence="4" id="KW-0472">Membrane</keyword>
<evidence type="ECO:0000256" key="3">
    <source>
        <dbReference type="SAM" id="MobiDB-lite"/>
    </source>
</evidence>
<feature type="compositionally biased region" description="Polar residues" evidence="3">
    <location>
        <begin position="1215"/>
        <end position="1244"/>
    </location>
</feature>
<feature type="region of interest" description="Disordered" evidence="3">
    <location>
        <begin position="1168"/>
        <end position="1325"/>
    </location>
</feature>
<evidence type="ECO:0000256" key="2">
    <source>
        <dbReference type="ARBA" id="ARBA00023319"/>
    </source>
</evidence>
<dbReference type="InterPro" id="IPR003961">
    <property type="entry name" value="FN3_dom"/>
</dbReference>
<keyword evidence="2" id="KW-0393">Immunoglobulin domain</keyword>
<feature type="compositionally biased region" description="Basic residues" evidence="3">
    <location>
        <begin position="1174"/>
        <end position="1183"/>
    </location>
</feature>
<dbReference type="InterPro" id="IPR036179">
    <property type="entry name" value="Ig-like_dom_sf"/>
</dbReference>
<feature type="domain" description="Ig-like" evidence="5">
    <location>
        <begin position="106"/>
        <end position="190"/>
    </location>
</feature>
<sequence>MLIFSSFLLVLRNDFRASPKSTRVVVGETVMLECIPPRGHPEPKVSWEKNGRLISVGTGRIRMVGPGNLVLENVRQDDEGRYRCKAKNMVGVRESPVAVLTVNVKPYFIREPQDISTLTDKNVEFECKVGGDPRPNVTWRRKDGNMPNGRAEMREDKSLRIKHVFPTDEGTYMCEAENPVGSISASATLTVHSRPTFLVRPKNHTVGLNGYVQFECVATGNPPPSIFWTKEGNQVLMFPDNNYGRFSVTQEGTLVISGVTKDDQGYYVCSALSMLESAMTKTYLEVAAVADLPPPVIVFGPTNQTLPQYTMAMLPCEASGTPTPQLTWFLNSSPLPKNDPRFVVLDTGTLQIDNLQSSDSGLYTCTASSESGKTSRTAYLSVESSRNPNAIFHRMPDPSTLPGPPSKPTALNITETTITLTWHWNPKVGESPLIGYNGLHVHMLPDFDLEEARLRLSMCNVRLQDVRAINSTTVKMVWEMQGDPNYVEGFYIRFRDISDGSRKYKIMTVLTGLASSYVLTGLRKFTKYEFFLVPFYRTVEGPPSNSRLVQTLEDVPSAPPDNLRVQLVNMTSAAIFWSPPPPQHRNGILEGYSIYLLRNTSHIHSNITTNATSTSIVIRNLTAGATYTVKALAFTSIGPGPYSSPLAIIMDPSYMRNPSEAGPTSTSIGNSLQDLLRQPWFIALIGGLACLLLSVFFVILFLRRRMAWKKALVAHLAVPAHKPEDVRTDVSAHETLWINRAWRPSLHTKEHGTSETKLLNKRDFSSSGYNYSSVYSPLQCNVNASDYAEVDTHNMATFYMKEHPSAPAPYATTTLINGPVQKHVSASLKDSQNSGSEEASKKSERLMDVESLRNYDDFGLDQLWESEKVGSPASDSGSYTTDECGIPVKKRLKPLRPIQKTPVVNWADLIPPPPDKPPSERGSPPSTPSLQKGLSSNNRVIKPQSHLQPTSRNPYVGRGFPSSMGSHHNSGSPRETLSCSSNGNSDRAPTPPVRPGVRFPEMSLPFQLAGYYSPNHPLNCYNLAMDRAVQSSLPSLANEPHNLPHSMIPVTDHPYSDGQVKLIENPYHPLNEESDAGCVPDYCAEDLNLKHRTPESSVAGDADYAVIPGDCPSWISTTDHSNSSCTSARSSGASSSDGSFYTETDFASAIARAAQNAGYRVDGSLVTDPNISSQKKHIPRHQAYRPSSPYSTDSNLSTVIQPRPPHPKLKKRIQGSRTGSGPQSSVNTPSSASDRIGSYETSLLPSGRFPATGQESIQVDSSTDTLPSYNKPNFPSCSSQGSNSSGRRRQKQGLTLNEVQLHMAPLLPRSEKEGDGSKQAISLEK</sequence>
<dbReference type="InterPro" id="IPR013106">
    <property type="entry name" value="Ig_V-set"/>
</dbReference>
<dbReference type="PROSITE" id="PS50835">
    <property type="entry name" value="IG_LIKE"/>
    <property type="match status" value="4"/>
</dbReference>
<accession>A0ABM1TJM8</accession>
<dbReference type="SMART" id="SM00406">
    <property type="entry name" value="IGv"/>
    <property type="match status" value="3"/>
</dbReference>
<dbReference type="RefSeq" id="XP_022256084.1">
    <property type="nucleotide sequence ID" value="XM_022400376.1"/>
</dbReference>
<name>A0ABM1TJM8_LIMPO</name>
<feature type="domain" description="Ig-like" evidence="5">
    <location>
        <begin position="195"/>
        <end position="287"/>
    </location>
</feature>
<dbReference type="Gene3D" id="2.60.40.10">
    <property type="entry name" value="Immunoglobulins"/>
    <property type="match status" value="7"/>
</dbReference>
<dbReference type="Pfam" id="PF13927">
    <property type="entry name" value="Ig_3"/>
    <property type="match status" value="2"/>
</dbReference>
<evidence type="ECO:0000256" key="1">
    <source>
        <dbReference type="ARBA" id="ARBA00022737"/>
    </source>
</evidence>
<evidence type="ECO:0000256" key="4">
    <source>
        <dbReference type="SAM" id="Phobius"/>
    </source>
</evidence>
<feature type="compositionally biased region" description="Polar residues" evidence="3">
    <location>
        <begin position="928"/>
        <end position="953"/>
    </location>
</feature>
<evidence type="ECO:0000313" key="8">
    <source>
        <dbReference type="RefSeq" id="XP_022256084.1"/>
    </source>
</evidence>
<protein>
    <submittedName>
        <fullName evidence="8">Roundabout homolog 1-like</fullName>
    </submittedName>
</protein>
<dbReference type="InterPro" id="IPR013098">
    <property type="entry name" value="Ig_I-set"/>
</dbReference>
<feature type="compositionally biased region" description="Basic residues" evidence="3">
    <location>
        <begin position="1205"/>
        <end position="1214"/>
    </location>
</feature>
<dbReference type="Proteomes" id="UP000694941">
    <property type="component" value="Unplaced"/>
</dbReference>
<keyword evidence="7" id="KW-1185">Reference proteome</keyword>
<dbReference type="CDD" id="cd00063">
    <property type="entry name" value="FN3"/>
    <property type="match status" value="2"/>
</dbReference>
<dbReference type="PANTHER" id="PTHR10075:SF100">
    <property type="entry name" value="FASCICLIN-2"/>
    <property type="match status" value="1"/>
</dbReference>
<feature type="transmembrane region" description="Helical" evidence="4">
    <location>
        <begin position="680"/>
        <end position="702"/>
    </location>
</feature>
<dbReference type="Pfam" id="PF07679">
    <property type="entry name" value="I-set"/>
    <property type="match status" value="2"/>
</dbReference>
<dbReference type="InterPro" id="IPR007110">
    <property type="entry name" value="Ig-like_dom"/>
</dbReference>
<dbReference type="InterPro" id="IPR003598">
    <property type="entry name" value="Ig_sub2"/>
</dbReference>
<evidence type="ECO:0000259" key="6">
    <source>
        <dbReference type="PROSITE" id="PS50853"/>
    </source>
</evidence>
<feature type="compositionally biased region" description="Polar residues" evidence="3">
    <location>
        <begin position="1188"/>
        <end position="1200"/>
    </location>
</feature>
<dbReference type="SUPFAM" id="SSF48726">
    <property type="entry name" value="Immunoglobulin"/>
    <property type="match status" value="4"/>
</dbReference>
<dbReference type="InterPro" id="IPR036116">
    <property type="entry name" value="FN3_sf"/>
</dbReference>
<dbReference type="SMART" id="SM00409">
    <property type="entry name" value="IG"/>
    <property type="match status" value="4"/>
</dbReference>
<feature type="compositionally biased region" description="Low complexity" evidence="3">
    <location>
        <begin position="1276"/>
        <end position="1285"/>
    </location>
</feature>
<proteinExistence type="predicted"/>
<dbReference type="GeneID" id="106471767"/>
<keyword evidence="4" id="KW-0812">Transmembrane</keyword>
<evidence type="ECO:0000313" key="7">
    <source>
        <dbReference type="Proteomes" id="UP000694941"/>
    </source>
</evidence>
<dbReference type="SMART" id="SM00060">
    <property type="entry name" value="FN3"/>
    <property type="match status" value="2"/>
</dbReference>
<feature type="region of interest" description="Disordered" evidence="3">
    <location>
        <begin position="903"/>
        <end position="996"/>
    </location>
</feature>
<dbReference type="Pfam" id="PF00041">
    <property type="entry name" value="fn3"/>
    <property type="match status" value="1"/>
</dbReference>
<feature type="domain" description="Ig-like" evidence="5">
    <location>
        <begin position="294"/>
        <end position="381"/>
    </location>
</feature>
<keyword evidence="4" id="KW-1133">Transmembrane helix</keyword>
<feature type="domain" description="Fibronectin type-III" evidence="6">
    <location>
        <begin position="559"/>
        <end position="653"/>
    </location>
</feature>
<feature type="domain" description="Fibronectin type-III" evidence="6">
    <location>
        <begin position="459"/>
        <end position="554"/>
    </location>
</feature>
<feature type="compositionally biased region" description="Polar residues" evidence="3">
    <location>
        <begin position="963"/>
        <end position="987"/>
    </location>
</feature>
<evidence type="ECO:0000259" key="5">
    <source>
        <dbReference type="PROSITE" id="PS50835"/>
    </source>
</evidence>